<comment type="caution">
    <text evidence="1">The sequence shown here is derived from an EMBL/GenBank/DDBJ whole genome shotgun (WGS) entry which is preliminary data.</text>
</comment>
<organism evidence="1 2">
    <name type="scientific">Trichinella britovi</name>
    <name type="common">Parasitic roundworm</name>
    <dbReference type="NCBI Taxonomy" id="45882"/>
    <lineage>
        <taxon>Eukaryota</taxon>
        <taxon>Metazoa</taxon>
        <taxon>Ecdysozoa</taxon>
        <taxon>Nematoda</taxon>
        <taxon>Enoplea</taxon>
        <taxon>Dorylaimia</taxon>
        <taxon>Trichinellida</taxon>
        <taxon>Trichinellidae</taxon>
        <taxon>Trichinella</taxon>
    </lineage>
</organism>
<sequence>MDALHGSAYPHVLGTTKEKQVPSIPVAVVVTTKQPRIYRLAEGAHVRRRNTAHRTPPDGKRILLY</sequence>
<protein>
    <submittedName>
        <fullName evidence="1">Uncharacterized protein</fullName>
    </submittedName>
</protein>
<dbReference type="EMBL" id="JYDI01000021">
    <property type="protein sequence ID" value="KRY58432.1"/>
    <property type="molecule type" value="Genomic_DNA"/>
</dbReference>
<keyword evidence="2" id="KW-1185">Reference proteome</keyword>
<proteinExistence type="predicted"/>
<name>A0A0V1DA40_TRIBR</name>
<gene>
    <name evidence="1" type="ORF">T03_4801</name>
</gene>
<accession>A0A0V1DA40</accession>
<dbReference type="Proteomes" id="UP000054653">
    <property type="component" value="Unassembled WGS sequence"/>
</dbReference>
<evidence type="ECO:0000313" key="2">
    <source>
        <dbReference type="Proteomes" id="UP000054653"/>
    </source>
</evidence>
<evidence type="ECO:0000313" key="1">
    <source>
        <dbReference type="EMBL" id="KRY58432.1"/>
    </source>
</evidence>
<dbReference type="AlphaFoldDB" id="A0A0V1DA40"/>
<reference evidence="1 2" key="1">
    <citation type="submission" date="2015-01" db="EMBL/GenBank/DDBJ databases">
        <title>Evolution of Trichinella species and genotypes.</title>
        <authorList>
            <person name="Korhonen P.K."/>
            <person name="Edoardo P."/>
            <person name="Giuseppe L.R."/>
            <person name="Gasser R.B."/>
        </authorList>
    </citation>
    <scope>NUCLEOTIDE SEQUENCE [LARGE SCALE GENOMIC DNA]</scope>
    <source>
        <strain evidence="1">ISS120</strain>
    </source>
</reference>